<gene>
    <name evidence="3" type="ORF">PM001_LOCUS28570</name>
</gene>
<sequence>MVLEDVVDPLDDYMASLEVPPGGQRIAGAQETLECTSRQSTGRATRCSLSVAARNRRYRRLQQLLEDTSEDRYFSDDMMQQRSPALFHFYLGQYAGLDGSTKPVVATAELTLSTFLIDTHQRSEMEARRVAEQATWGQFRALDEKLEQHRLQELYEVEQVEEEEEDEEQNEEQDKEYEDVVAVDAVDERREQLVEVMCIRFLTGKDEEYVNYAEIDEDEGLDDFVALQRDAEDRYFADGSDAS</sequence>
<evidence type="ECO:0000256" key="1">
    <source>
        <dbReference type="SAM" id="MobiDB-lite"/>
    </source>
</evidence>
<organism evidence="3 4">
    <name type="scientific">Peronospora matthiolae</name>
    <dbReference type="NCBI Taxonomy" id="2874970"/>
    <lineage>
        <taxon>Eukaryota</taxon>
        <taxon>Sar</taxon>
        <taxon>Stramenopiles</taxon>
        <taxon>Oomycota</taxon>
        <taxon>Peronosporomycetes</taxon>
        <taxon>Peronosporales</taxon>
        <taxon>Peronosporaceae</taxon>
        <taxon>Peronospora</taxon>
    </lineage>
</organism>
<dbReference type="AlphaFoldDB" id="A0AAV1V9E6"/>
<protein>
    <recommendedName>
        <fullName evidence="2">CCD97-like C-terminal domain-containing protein</fullName>
    </recommendedName>
</protein>
<reference evidence="3" key="1">
    <citation type="submission" date="2024-01" db="EMBL/GenBank/DDBJ databases">
        <authorList>
            <person name="Webb A."/>
        </authorList>
    </citation>
    <scope>NUCLEOTIDE SEQUENCE</scope>
    <source>
        <strain evidence="3">Pm1</strain>
    </source>
</reference>
<comment type="caution">
    <text evidence="3">The sequence shown here is derived from an EMBL/GenBank/DDBJ whole genome shotgun (WGS) entry which is preliminary data.</text>
</comment>
<dbReference type="PANTHER" id="PTHR31840">
    <property type="entry name" value="COILED-COIL DOMAIN-CONTAINING PROTEIN 97"/>
    <property type="match status" value="1"/>
</dbReference>
<dbReference type="Proteomes" id="UP001162060">
    <property type="component" value="Unassembled WGS sequence"/>
</dbReference>
<dbReference type="Pfam" id="PF09747">
    <property type="entry name" value="CCD97-like_C"/>
    <property type="match status" value="1"/>
</dbReference>
<dbReference type="InterPro" id="IPR018613">
    <property type="entry name" value="Ccdc97-like"/>
</dbReference>
<feature type="domain" description="CCD97-like C-terminal" evidence="2">
    <location>
        <begin position="55"/>
        <end position="238"/>
    </location>
</feature>
<dbReference type="EMBL" id="CAKLBY020000302">
    <property type="protein sequence ID" value="CAK7943420.1"/>
    <property type="molecule type" value="Genomic_DNA"/>
</dbReference>
<proteinExistence type="predicted"/>
<evidence type="ECO:0000313" key="3">
    <source>
        <dbReference type="EMBL" id="CAK7943420.1"/>
    </source>
</evidence>
<dbReference type="InterPro" id="IPR040233">
    <property type="entry name" value="CCD97-like_C"/>
</dbReference>
<evidence type="ECO:0000313" key="4">
    <source>
        <dbReference type="Proteomes" id="UP001162060"/>
    </source>
</evidence>
<name>A0AAV1V9E6_9STRA</name>
<accession>A0AAV1V9E6</accession>
<evidence type="ECO:0000259" key="2">
    <source>
        <dbReference type="Pfam" id="PF09747"/>
    </source>
</evidence>
<feature type="region of interest" description="Disordered" evidence="1">
    <location>
        <begin position="159"/>
        <end position="179"/>
    </location>
</feature>
<dbReference type="PANTHER" id="PTHR31840:SF1">
    <property type="entry name" value="COILED-COIL DOMAIN-CONTAINING PROTEIN 97"/>
    <property type="match status" value="1"/>
</dbReference>